<dbReference type="OrthoDB" id="9815057at2"/>
<protein>
    <recommendedName>
        <fullName evidence="4">Chromosome segregation ATPase</fullName>
    </recommendedName>
</protein>
<feature type="coiled-coil region" evidence="1">
    <location>
        <begin position="303"/>
        <end position="337"/>
    </location>
</feature>
<accession>A0A2I0QU57</accession>
<name>A0A2I0QU57_9BACI</name>
<feature type="coiled-coil region" evidence="1">
    <location>
        <begin position="450"/>
        <end position="484"/>
    </location>
</feature>
<evidence type="ECO:0000256" key="1">
    <source>
        <dbReference type="SAM" id="Coils"/>
    </source>
</evidence>
<comment type="caution">
    <text evidence="2">The sequence shown here is derived from an EMBL/GenBank/DDBJ whole genome shotgun (WGS) entry which is preliminary data.</text>
</comment>
<proteinExistence type="predicted"/>
<feature type="coiled-coil region" evidence="1">
    <location>
        <begin position="393"/>
        <end position="426"/>
    </location>
</feature>
<dbReference type="EMBL" id="PJNH01000002">
    <property type="protein sequence ID" value="PKR77834.1"/>
    <property type="molecule type" value="Genomic_DNA"/>
</dbReference>
<keyword evidence="1" id="KW-0175">Coiled coil</keyword>
<sequence length="1468" mass="173029">MPRINRLRISGLHYDSMKKKYLDRTFDFNDGYEAANTLISMINGGGKGVLLQTIFQVLMPGTAWGEEGNRKYQQFFYNERETFKPYTFHVLIEWQLDDVEQQSYLMTGIACSAEKYVTSDEDENDYKIEKKFLFYNQDYTQLKGSFMSGGELLINQSGKSATQLEAELAVYGIKPYRNEKQHRNVLDSYGIRREDWNIQKQINRAEGGVGKYFEGAENDHALFQKKIIPAISQRLKEDFTGDDLVEIFISQAKIAQNLPILLSRETSHRKFIDIISPFLEAVEKGENVENNSEVHVQQGKYLMNALQHVLEKESTDLQDYQSELNRLQEKESQFRFELMNLDYAKKETEHLGIDKEIEEIQKWQEDIRQKHKITDEEVQKISALIKKLKWMELQKEVKELKKSELNIQNSRQLKDIEDKKQEIEKKAIQIWEEDAKSQIQHNDWSFGQKMEELDEQEDENTRKLDTLKDQKTDLLSNQNNLKQNASEFQQYEEEMIDRFTASLQLDPEYILAATDKELNETLAKKNHYTELIESEEQYLDEMKQEKTEVISLMQTKDEKIKEVSSERIDRERIEAELATELAKVIHQDFQGNSRVWFNRAKKDVGVKLEGLQKRLHEEQKALWQKQLDKSLNNNEFWIANKDLKRVKEKLDSYMDVTYGTEFLQSLPENQMLHELKANPLLPYSLIVEQEYSEITHGNVEVFHSPVPVYVRSQMNKSGIENHFLVTGQETSIIKNQFIFLEWKNQLDEELKTNLSLVEELEKQITYLEDLGEQIRIRESIGFAIDLIEQEEQLQEEIEGFRLKHDDLLQQINKCKQQIYEAEKTCKNLAEKEEKLLKDQDDLRNYLIKLKGYEVQKKELKRLIEEIERLEDSILEHKHTTKQIREESKSWSGEYHSWKAMVQSDLERLKILSSEFKYPEPLEVTERTLDHSITFLHGLNGLGEQYHELLNQQNSEDARLMEIRGKITMLGNQINDSEKELNHEFKDWKRLEVTTYSELELRNQKERANDRLKKLAEKDRELYGQISASQTRKEKTQEELTEISEQVRAKFGREPEPVKGELQVLEKDLNKSLRTLENEIGEATAEIERLDNLVTIYEREKNRLIDQGIKEGDHGSFERSHTLQIQQNAEKTTTNWINNHHIFRKKLNDMKKDVSRKQHWVHLEIEPTNWDSMFKNSVMNSLQRLDLNNLQHVKSTVEDMVRFSQESLLQLQKDKKKGEDAKDIWASRAAMKVMSISENIRKMLAKMKVRNELGLFPLVHLKEDILPQNQEEVEGYLKDYFVTTIEQILNRYHEINEMNLELKKDIKNEVGDEKLFYIALRRRYPVLNVYNMQTNNAFSYGRPKKEYYSTWKTINKGSETKSDGSGGQKLAARTIIMMMLLSMKHETEEFWTPLINDNPFGQAASEHVLDPIFSVAKELKFQLIMVTPPELVKTEISKRFPAYYKLEFERIKGKDVVTEVVRESHRIYG</sequence>
<organism evidence="2 3">
    <name type="scientific">Halalkalibacillus sediminis</name>
    <dbReference type="NCBI Taxonomy" id="2018042"/>
    <lineage>
        <taxon>Bacteria</taxon>
        <taxon>Bacillati</taxon>
        <taxon>Bacillota</taxon>
        <taxon>Bacilli</taxon>
        <taxon>Bacillales</taxon>
        <taxon>Bacillaceae</taxon>
        <taxon>Halalkalibacillus</taxon>
    </lineage>
</organism>
<feature type="coiled-coil region" evidence="1">
    <location>
        <begin position="743"/>
        <end position="886"/>
    </location>
</feature>
<evidence type="ECO:0000313" key="3">
    <source>
        <dbReference type="Proteomes" id="UP000243524"/>
    </source>
</evidence>
<feature type="coiled-coil region" evidence="1">
    <location>
        <begin position="997"/>
        <end position="1106"/>
    </location>
</feature>
<evidence type="ECO:0000313" key="2">
    <source>
        <dbReference type="EMBL" id="PKR77834.1"/>
    </source>
</evidence>
<evidence type="ECO:0008006" key="4">
    <source>
        <dbReference type="Google" id="ProtNLM"/>
    </source>
</evidence>
<gene>
    <name evidence="2" type="ORF">CEY16_07855</name>
</gene>
<dbReference type="Proteomes" id="UP000243524">
    <property type="component" value="Unassembled WGS sequence"/>
</dbReference>
<keyword evidence="3" id="KW-1185">Reference proteome</keyword>
<reference evidence="2 3" key="1">
    <citation type="submission" date="2017-06" db="EMBL/GenBank/DDBJ databases">
        <title>the draft geome sequence of Illustriluteabacillus marina B3227.</title>
        <authorList>
            <person name="He R.-H."/>
            <person name="Du Z.-J."/>
        </authorList>
    </citation>
    <scope>NUCLEOTIDE SEQUENCE [LARGE SCALE GENOMIC DNA]</scope>
    <source>
        <strain evidence="2 3">B3227</strain>
    </source>
</reference>
<dbReference type="RefSeq" id="WP_101331442.1">
    <property type="nucleotide sequence ID" value="NZ_PJNH01000002.1"/>
</dbReference>